<feature type="transmembrane region" description="Helical" evidence="7">
    <location>
        <begin position="171"/>
        <end position="190"/>
    </location>
</feature>
<keyword evidence="6 7" id="KW-0472">Membrane</keyword>
<comment type="similarity">
    <text evidence="2">Belongs to the UPF0126 family.</text>
</comment>
<accession>A0A1M5FW01</accession>
<feature type="transmembrane region" description="Helical" evidence="7">
    <location>
        <begin position="30"/>
        <end position="46"/>
    </location>
</feature>
<name>A0A1M5FW01_9BACI</name>
<feature type="transmembrane region" description="Helical" evidence="7">
    <location>
        <begin position="148"/>
        <end position="165"/>
    </location>
</feature>
<evidence type="ECO:0000313" key="9">
    <source>
        <dbReference type="EMBL" id="SHF95381.1"/>
    </source>
</evidence>
<proteinExistence type="inferred from homology"/>
<dbReference type="Proteomes" id="UP000183988">
    <property type="component" value="Unassembled WGS sequence"/>
</dbReference>
<evidence type="ECO:0000313" key="10">
    <source>
        <dbReference type="Proteomes" id="UP000183988"/>
    </source>
</evidence>
<feature type="domain" description="Glycine transporter" evidence="8">
    <location>
        <begin position="5"/>
        <end position="78"/>
    </location>
</feature>
<evidence type="ECO:0000256" key="5">
    <source>
        <dbReference type="ARBA" id="ARBA00022989"/>
    </source>
</evidence>
<dbReference type="GO" id="GO:0005886">
    <property type="term" value="C:plasma membrane"/>
    <property type="evidence" value="ECO:0007669"/>
    <property type="project" value="UniProtKB-SubCell"/>
</dbReference>
<evidence type="ECO:0000256" key="3">
    <source>
        <dbReference type="ARBA" id="ARBA00022475"/>
    </source>
</evidence>
<dbReference type="EMBL" id="FQVW01000010">
    <property type="protein sequence ID" value="SHF95381.1"/>
    <property type="molecule type" value="Genomic_DNA"/>
</dbReference>
<feature type="domain" description="Glycine transporter" evidence="8">
    <location>
        <begin position="91"/>
        <end position="160"/>
    </location>
</feature>
<gene>
    <name evidence="9" type="ORF">SAMN05216225_101045</name>
</gene>
<sequence>MVWDVLNMIGTIAFAVSGAIVALEVKYDIVGAYVLGLITAFGGGAIRNLFTGIPIIELWQQTTLFIIAIITISIVFLLPSHSVYVLQKWSIFDSIGLSAFAVQGAMYAHSVDLPLFAVMFSAAITGAGGGIIRDVLAQKKPIVLRQDVYLLWALFAGFIIGMGWLTESYHFYLLFAITLTLRGISHRYGWSLPTRTIQEPSKKRIRNVA</sequence>
<dbReference type="AlphaFoldDB" id="A0A1M5FW01"/>
<evidence type="ECO:0000256" key="4">
    <source>
        <dbReference type="ARBA" id="ARBA00022692"/>
    </source>
</evidence>
<organism evidence="9 10">
    <name type="scientific">Ornithinibacillus halophilus</name>
    <dbReference type="NCBI Taxonomy" id="930117"/>
    <lineage>
        <taxon>Bacteria</taxon>
        <taxon>Bacillati</taxon>
        <taxon>Bacillota</taxon>
        <taxon>Bacilli</taxon>
        <taxon>Bacillales</taxon>
        <taxon>Bacillaceae</taxon>
        <taxon>Ornithinibacillus</taxon>
    </lineage>
</organism>
<dbReference type="OrthoDB" id="9791874at2"/>
<evidence type="ECO:0000256" key="2">
    <source>
        <dbReference type="ARBA" id="ARBA00008193"/>
    </source>
</evidence>
<protein>
    <submittedName>
        <fullName evidence="9">Uncharacterized membrane protein YeiH</fullName>
    </submittedName>
</protein>
<feature type="transmembrane region" description="Helical" evidence="7">
    <location>
        <begin position="115"/>
        <end position="136"/>
    </location>
</feature>
<keyword evidence="10" id="KW-1185">Reference proteome</keyword>
<feature type="transmembrane region" description="Helical" evidence="7">
    <location>
        <begin position="6"/>
        <end position="23"/>
    </location>
</feature>
<evidence type="ECO:0000256" key="6">
    <source>
        <dbReference type="ARBA" id="ARBA00023136"/>
    </source>
</evidence>
<dbReference type="InterPro" id="IPR005115">
    <property type="entry name" value="Gly_transporter"/>
</dbReference>
<comment type="subcellular location">
    <subcellularLocation>
        <location evidence="1">Cell membrane</location>
        <topology evidence="1">Multi-pass membrane protein</topology>
    </subcellularLocation>
</comment>
<dbReference type="PANTHER" id="PTHR30506">
    <property type="entry name" value="INNER MEMBRANE PROTEIN"/>
    <property type="match status" value="1"/>
</dbReference>
<dbReference type="Pfam" id="PF03458">
    <property type="entry name" value="Gly_transporter"/>
    <property type="match status" value="2"/>
</dbReference>
<dbReference type="PANTHER" id="PTHR30506:SF3">
    <property type="entry name" value="UPF0126 INNER MEMBRANE PROTEIN YADS-RELATED"/>
    <property type="match status" value="1"/>
</dbReference>
<dbReference type="RefSeq" id="WP_072889246.1">
    <property type="nucleotide sequence ID" value="NZ_FQVW01000010.1"/>
</dbReference>
<keyword evidence="5 7" id="KW-1133">Transmembrane helix</keyword>
<evidence type="ECO:0000256" key="1">
    <source>
        <dbReference type="ARBA" id="ARBA00004651"/>
    </source>
</evidence>
<keyword evidence="3" id="KW-1003">Cell membrane</keyword>
<keyword evidence="4 7" id="KW-0812">Transmembrane</keyword>
<reference evidence="9 10" key="1">
    <citation type="submission" date="2016-11" db="EMBL/GenBank/DDBJ databases">
        <authorList>
            <person name="Jaros S."/>
            <person name="Januszkiewicz K."/>
            <person name="Wedrychowicz H."/>
        </authorList>
    </citation>
    <scope>NUCLEOTIDE SEQUENCE [LARGE SCALE GENOMIC DNA]</scope>
    <source>
        <strain evidence="9 10">IBRC-M 10683</strain>
    </source>
</reference>
<feature type="transmembrane region" description="Helical" evidence="7">
    <location>
        <begin position="58"/>
        <end position="78"/>
    </location>
</feature>
<evidence type="ECO:0000259" key="8">
    <source>
        <dbReference type="Pfam" id="PF03458"/>
    </source>
</evidence>
<evidence type="ECO:0000256" key="7">
    <source>
        <dbReference type="SAM" id="Phobius"/>
    </source>
</evidence>